<accession>A0A834NPX1</accession>
<keyword evidence="3" id="KW-1185">Reference proteome</keyword>
<name>A0A834NPX1_VESPE</name>
<dbReference type="AlphaFoldDB" id="A0A834NPX1"/>
<sequence>MVDREKEQVVSRAVVVGDVGGGVSDGVGDKRETFCWYPRFDDMVKRCVNDGASDDGDGGVVGNGGGGNGGSGISISNSNSNGN</sequence>
<dbReference type="Proteomes" id="UP000600918">
    <property type="component" value="Unassembled WGS sequence"/>
</dbReference>
<dbReference type="EMBL" id="JACSDY010000011">
    <property type="protein sequence ID" value="KAF7415371.1"/>
    <property type="molecule type" value="Genomic_DNA"/>
</dbReference>
<feature type="compositionally biased region" description="Gly residues" evidence="1">
    <location>
        <begin position="58"/>
        <end position="72"/>
    </location>
</feature>
<proteinExistence type="predicted"/>
<feature type="compositionally biased region" description="Low complexity" evidence="1">
    <location>
        <begin position="73"/>
        <end position="83"/>
    </location>
</feature>
<evidence type="ECO:0000313" key="3">
    <source>
        <dbReference type="Proteomes" id="UP000600918"/>
    </source>
</evidence>
<organism evidence="2 3">
    <name type="scientific">Vespula pensylvanica</name>
    <name type="common">Western yellow jacket</name>
    <name type="synonym">Wasp</name>
    <dbReference type="NCBI Taxonomy" id="30213"/>
    <lineage>
        <taxon>Eukaryota</taxon>
        <taxon>Metazoa</taxon>
        <taxon>Ecdysozoa</taxon>
        <taxon>Arthropoda</taxon>
        <taxon>Hexapoda</taxon>
        <taxon>Insecta</taxon>
        <taxon>Pterygota</taxon>
        <taxon>Neoptera</taxon>
        <taxon>Endopterygota</taxon>
        <taxon>Hymenoptera</taxon>
        <taxon>Apocrita</taxon>
        <taxon>Aculeata</taxon>
        <taxon>Vespoidea</taxon>
        <taxon>Vespidae</taxon>
        <taxon>Vespinae</taxon>
        <taxon>Vespula</taxon>
    </lineage>
</organism>
<comment type="caution">
    <text evidence="2">The sequence shown here is derived from an EMBL/GenBank/DDBJ whole genome shotgun (WGS) entry which is preliminary data.</text>
</comment>
<gene>
    <name evidence="2" type="ORF">H0235_011963</name>
</gene>
<feature type="region of interest" description="Disordered" evidence="1">
    <location>
        <begin position="49"/>
        <end position="83"/>
    </location>
</feature>
<evidence type="ECO:0000313" key="2">
    <source>
        <dbReference type="EMBL" id="KAF7415371.1"/>
    </source>
</evidence>
<reference evidence="2" key="1">
    <citation type="journal article" date="2020" name="G3 (Bethesda)">
        <title>High-Quality Assemblies for Three Invasive Social Wasps from the &lt;i&gt;Vespula&lt;/i&gt; Genus.</title>
        <authorList>
            <person name="Harrop T.W.R."/>
            <person name="Guhlin J."/>
            <person name="McLaughlin G.M."/>
            <person name="Permina E."/>
            <person name="Stockwell P."/>
            <person name="Gilligan J."/>
            <person name="Le Lec M.F."/>
            <person name="Gruber M.A.M."/>
            <person name="Quinn O."/>
            <person name="Lovegrove M."/>
            <person name="Duncan E.J."/>
            <person name="Remnant E.J."/>
            <person name="Van Eeckhoven J."/>
            <person name="Graham B."/>
            <person name="Knapp R.A."/>
            <person name="Langford K.W."/>
            <person name="Kronenberg Z."/>
            <person name="Press M.O."/>
            <person name="Eacker S.M."/>
            <person name="Wilson-Rankin E.E."/>
            <person name="Purcell J."/>
            <person name="Lester P.J."/>
            <person name="Dearden P.K."/>
        </authorList>
    </citation>
    <scope>NUCLEOTIDE SEQUENCE</scope>
    <source>
        <strain evidence="2">Volc-1</strain>
    </source>
</reference>
<protein>
    <submittedName>
        <fullName evidence="2">Uncharacterized protein</fullName>
    </submittedName>
</protein>
<evidence type="ECO:0000256" key="1">
    <source>
        <dbReference type="SAM" id="MobiDB-lite"/>
    </source>
</evidence>